<dbReference type="PROSITE" id="PS50112">
    <property type="entry name" value="PAS"/>
    <property type="match status" value="1"/>
</dbReference>
<dbReference type="InterPro" id="IPR035965">
    <property type="entry name" value="PAS-like_dom_sf"/>
</dbReference>
<reference evidence="18" key="1">
    <citation type="journal article" date="2014" name="Int. J. Syst. Evol. Microbiol.">
        <title>Complete genome sequence of Corynebacterium casei LMG S-19264T (=DSM 44701T), isolated from a smear-ripened cheese.</title>
        <authorList>
            <consortium name="US DOE Joint Genome Institute (JGI-PGF)"/>
            <person name="Walter F."/>
            <person name="Albersmeier A."/>
            <person name="Kalinowski J."/>
            <person name="Ruckert C."/>
        </authorList>
    </citation>
    <scope>NUCLEOTIDE SEQUENCE</scope>
    <source>
        <strain evidence="18">CGMCC 1.14988</strain>
    </source>
</reference>
<dbReference type="PANTHER" id="PTHR42878:SF7">
    <property type="entry name" value="SENSOR HISTIDINE KINASE GLRK"/>
    <property type="match status" value="1"/>
</dbReference>
<evidence type="ECO:0000313" key="19">
    <source>
        <dbReference type="Proteomes" id="UP000650511"/>
    </source>
</evidence>
<gene>
    <name evidence="18" type="ORF">GCM10011354_14480</name>
</gene>
<dbReference type="SMART" id="SM00091">
    <property type="entry name" value="PAS"/>
    <property type="match status" value="1"/>
</dbReference>
<dbReference type="GO" id="GO:0000155">
    <property type="term" value="F:phosphorelay sensor kinase activity"/>
    <property type="evidence" value="ECO:0007669"/>
    <property type="project" value="InterPro"/>
</dbReference>
<evidence type="ECO:0000259" key="16">
    <source>
        <dbReference type="PROSITE" id="PS50112"/>
    </source>
</evidence>
<dbReference type="InterPro" id="IPR036097">
    <property type="entry name" value="HisK_dim/P_sf"/>
</dbReference>
<dbReference type="SMART" id="SM00388">
    <property type="entry name" value="HisKA"/>
    <property type="match status" value="1"/>
</dbReference>
<dbReference type="GO" id="GO:0000156">
    <property type="term" value="F:phosphorelay response regulator activity"/>
    <property type="evidence" value="ECO:0007669"/>
    <property type="project" value="TreeGrafter"/>
</dbReference>
<dbReference type="EC" id="2.7.13.3" evidence="4"/>
<dbReference type="SUPFAM" id="SSF55785">
    <property type="entry name" value="PYP-like sensor domain (PAS domain)"/>
    <property type="match status" value="1"/>
</dbReference>
<dbReference type="InterPro" id="IPR003661">
    <property type="entry name" value="HisK_dim/P_dom"/>
</dbReference>
<evidence type="ECO:0000256" key="13">
    <source>
        <dbReference type="ARBA" id="ARBA00023136"/>
    </source>
</evidence>
<evidence type="ECO:0000256" key="4">
    <source>
        <dbReference type="ARBA" id="ARBA00012438"/>
    </source>
</evidence>
<dbReference type="GO" id="GO:0007234">
    <property type="term" value="P:osmosensory signaling via phosphorelay pathway"/>
    <property type="evidence" value="ECO:0007669"/>
    <property type="project" value="TreeGrafter"/>
</dbReference>
<dbReference type="InterPro" id="IPR036890">
    <property type="entry name" value="HATPase_C_sf"/>
</dbReference>
<accession>A0A8J3A7I1</accession>
<keyword evidence="12" id="KW-0902">Two-component regulatory system</keyword>
<reference evidence="18" key="2">
    <citation type="submission" date="2020-09" db="EMBL/GenBank/DDBJ databases">
        <authorList>
            <person name="Sun Q."/>
            <person name="Zhou Y."/>
        </authorList>
    </citation>
    <scope>NUCLEOTIDE SEQUENCE</scope>
    <source>
        <strain evidence="18">CGMCC 1.14988</strain>
    </source>
</reference>
<dbReference type="PROSITE" id="PS50109">
    <property type="entry name" value="HIS_KIN"/>
    <property type="match status" value="1"/>
</dbReference>
<dbReference type="Pfam" id="PF00512">
    <property type="entry name" value="HisKA"/>
    <property type="match status" value="1"/>
</dbReference>
<comment type="subcellular location">
    <subcellularLocation>
        <location evidence="3">Cell membrane</location>
    </subcellularLocation>
    <subcellularLocation>
        <location evidence="2">Membrane</location>
        <topology evidence="2">Multi-pass membrane protein</topology>
    </subcellularLocation>
</comment>
<feature type="domain" description="PAC" evidence="17">
    <location>
        <begin position="95"/>
        <end position="147"/>
    </location>
</feature>
<dbReference type="PROSITE" id="PS50113">
    <property type="entry name" value="PAC"/>
    <property type="match status" value="1"/>
</dbReference>
<dbReference type="GO" id="GO:0005886">
    <property type="term" value="C:plasma membrane"/>
    <property type="evidence" value="ECO:0007669"/>
    <property type="project" value="UniProtKB-SubCell"/>
</dbReference>
<evidence type="ECO:0000256" key="14">
    <source>
        <dbReference type="ARBA" id="ARBA00039401"/>
    </source>
</evidence>
<comment type="caution">
    <text evidence="18">The sequence shown here is derived from an EMBL/GenBank/DDBJ whole genome shotgun (WGS) entry which is preliminary data.</text>
</comment>
<sequence>MGNSLDELGPSSATGALRWSEERFRLLVESVSDYAIYLLDVSGRVESWNPGAQRLKGYRPDEIIGQHYSVFYTAPDRADRLPDRLLATAREQGRTRHSGWRVRKDGTRFWADAVITALFDDDGQHTGFAKVTRDMTEAHLATEARERALEERQQAVQRLEELDRWRRDFVSMIAHDLQTPIVGINGFLDLVLAGQIPDDELPDVHERLRSNARSMQELVDNLRAYTLLQEGRVEFRPQQLPLADFTAQLLADMAPVLREHTTRVDVPDDLRISIDRQALERILRNLLGNAARHTPPGTTVSIRAHRQGPTVIVEVHDDGPGIPDDLLERMFERFERGSSGGTGLGLAIARQLVELHDGAIEVISEPGAGAVFRLRLPDTDRSRDAHPEDSAR</sequence>
<dbReference type="SUPFAM" id="SSF55874">
    <property type="entry name" value="ATPase domain of HSP90 chaperone/DNA topoisomerase II/histidine kinase"/>
    <property type="match status" value="1"/>
</dbReference>
<dbReference type="Gene3D" id="3.30.450.20">
    <property type="entry name" value="PAS domain"/>
    <property type="match status" value="1"/>
</dbReference>
<organism evidence="18 19">
    <name type="scientific">Egicoccus halophilus</name>
    <dbReference type="NCBI Taxonomy" id="1670830"/>
    <lineage>
        <taxon>Bacteria</taxon>
        <taxon>Bacillati</taxon>
        <taxon>Actinomycetota</taxon>
        <taxon>Nitriliruptoria</taxon>
        <taxon>Egicoccales</taxon>
        <taxon>Egicoccaceae</taxon>
        <taxon>Egicoccus</taxon>
    </lineage>
</organism>
<evidence type="ECO:0000313" key="18">
    <source>
        <dbReference type="EMBL" id="GGI05514.1"/>
    </source>
</evidence>
<dbReference type="Pfam" id="PF02518">
    <property type="entry name" value="HATPase_c"/>
    <property type="match status" value="1"/>
</dbReference>
<evidence type="ECO:0000256" key="1">
    <source>
        <dbReference type="ARBA" id="ARBA00000085"/>
    </source>
</evidence>
<evidence type="ECO:0000256" key="2">
    <source>
        <dbReference type="ARBA" id="ARBA00004141"/>
    </source>
</evidence>
<protein>
    <recommendedName>
        <fullName evidence="14">Sensor-like histidine kinase SenX3</fullName>
        <ecNumber evidence="4">2.7.13.3</ecNumber>
    </recommendedName>
</protein>
<keyword evidence="6" id="KW-0808">Transferase</keyword>
<dbReference type="Gene3D" id="3.30.565.10">
    <property type="entry name" value="Histidine kinase-like ATPase, C-terminal domain"/>
    <property type="match status" value="1"/>
</dbReference>
<dbReference type="GO" id="GO:0030295">
    <property type="term" value="F:protein kinase activator activity"/>
    <property type="evidence" value="ECO:0007669"/>
    <property type="project" value="TreeGrafter"/>
</dbReference>
<dbReference type="SUPFAM" id="SSF47384">
    <property type="entry name" value="Homodimeric domain of signal transducing histidine kinase"/>
    <property type="match status" value="1"/>
</dbReference>
<dbReference type="AlphaFoldDB" id="A0A8J3A7I1"/>
<dbReference type="FunFam" id="3.30.565.10:FF:000006">
    <property type="entry name" value="Sensor histidine kinase WalK"/>
    <property type="match status" value="1"/>
</dbReference>
<dbReference type="RefSeq" id="WP_165403911.1">
    <property type="nucleotide sequence ID" value="NZ_CP036250.1"/>
</dbReference>
<proteinExistence type="predicted"/>
<evidence type="ECO:0000259" key="15">
    <source>
        <dbReference type="PROSITE" id="PS50109"/>
    </source>
</evidence>
<keyword evidence="19" id="KW-1185">Reference proteome</keyword>
<dbReference type="CDD" id="cd00082">
    <property type="entry name" value="HisKA"/>
    <property type="match status" value="1"/>
</dbReference>
<evidence type="ECO:0000256" key="10">
    <source>
        <dbReference type="ARBA" id="ARBA00022840"/>
    </source>
</evidence>
<dbReference type="CDD" id="cd00075">
    <property type="entry name" value="HATPase"/>
    <property type="match status" value="1"/>
</dbReference>
<dbReference type="InterPro" id="IPR005467">
    <property type="entry name" value="His_kinase_dom"/>
</dbReference>
<feature type="domain" description="Histidine kinase" evidence="15">
    <location>
        <begin position="172"/>
        <end position="380"/>
    </location>
</feature>
<evidence type="ECO:0000256" key="11">
    <source>
        <dbReference type="ARBA" id="ARBA00022989"/>
    </source>
</evidence>
<evidence type="ECO:0000256" key="9">
    <source>
        <dbReference type="ARBA" id="ARBA00022777"/>
    </source>
</evidence>
<dbReference type="NCBIfam" id="TIGR00229">
    <property type="entry name" value="sensory_box"/>
    <property type="match status" value="1"/>
</dbReference>
<keyword evidence="9" id="KW-0418">Kinase</keyword>
<dbReference type="GO" id="GO:0005524">
    <property type="term" value="F:ATP binding"/>
    <property type="evidence" value="ECO:0007669"/>
    <property type="project" value="UniProtKB-KW"/>
</dbReference>
<dbReference type="PANTHER" id="PTHR42878">
    <property type="entry name" value="TWO-COMPONENT HISTIDINE KINASE"/>
    <property type="match status" value="1"/>
</dbReference>
<dbReference type="SMART" id="SM00387">
    <property type="entry name" value="HATPase_c"/>
    <property type="match status" value="1"/>
</dbReference>
<dbReference type="InterPro" id="IPR003594">
    <property type="entry name" value="HATPase_dom"/>
</dbReference>
<keyword evidence="10" id="KW-0067">ATP-binding</keyword>
<evidence type="ECO:0000256" key="6">
    <source>
        <dbReference type="ARBA" id="ARBA00022679"/>
    </source>
</evidence>
<evidence type="ECO:0000256" key="5">
    <source>
        <dbReference type="ARBA" id="ARBA00022553"/>
    </source>
</evidence>
<dbReference type="InterPro" id="IPR000700">
    <property type="entry name" value="PAS-assoc_C"/>
</dbReference>
<keyword evidence="5" id="KW-0597">Phosphoprotein</keyword>
<dbReference type="InterPro" id="IPR004358">
    <property type="entry name" value="Sig_transdc_His_kin-like_C"/>
</dbReference>
<keyword evidence="11" id="KW-1133">Transmembrane helix</keyword>
<dbReference type="Gene3D" id="1.10.287.130">
    <property type="match status" value="1"/>
</dbReference>
<dbReference type="EMBL" id="BMHA01000004">
    <property type="protein sequence ID" value="GGI05514.1"/>
    <property type="molecule type" value="Genomic_DNA"/>
</dbReference>
<dbReference type="InterPro" id="IPR000014">
    <property type="entry name" value="PAS"/>
</dbReference>
<dbReference type="Pfam" id="PF13426">
    <property type="entry name" value="PAS_9"/>
    <property type="match status" value="1"/>
</dbReference>
<dbReference type="Proteomes" id="UP000650511">
    <property type="component" value="Unassembled WGS sequence"/>
</dbReference>
<comment type="catalytic activity">
    <reaction evidence="1">
        <text>ATP + protein L-histidine = ADP + protein N-phospho-L-histidine.</text>
        <dbReference type="EC" id="2.7.13.3"/>
    </reaction>
</comment>
<keyword evidence="8" id="KW-0547">Nucleotide-binding</keyword>
<dbReference type="InterPro" id="IPR050351">
    <property type="entry name" value="BphY/WalK/GraS-like"/>
</dbReference>
<dbReference type="CDD" id="cd00130">
    <property type="entry name" value="PAS"/>
    <property type="match status" value="1"/>
</dbReference>
<evidence type="ECO:0000256" key="7">
    <source>
        <dbReference type="ARBA" id="ARBA00022692"/>
    </source>
</evidence>
<dbReference type="PRINTS" id="PR00344">
    <property type="entry name" value="BCTRLSENSOR"/>
</dbReference>
<keyword evidence="7" id="KW-0812">Transmembrane</keyword>
<evidence type="ECO:0000259" key="17">
    <source>
        <dbReference type="PROSITE" id="PS50113"/>
    </source>
</evidence>
<evidence type="ECO:0000256" key="8">
    <source>
        <dbReference type="ARBA" id="ARBA00022741"/>
    </source>
</evidence>
<evidence type="ECO:0000256" key="12">
    <source>
        <dbReference type="ARBA" id="ARBA00023012"/>
    </source>
</evidence>
<feature type="domain" description="PAS" evidence="16">
    <location>
        <begin position="20"/>
        <end position="93"/>
    </location>
</feature>
<evidence type="ECO:0000256" key="3">
    <source>
        <dbReference type="ARBA" id="ARBA00004236"/>
    </source>
</evidence>
<keyword evidence="13" id="KW-0472">Membrane</keyword>
<name>A0A8J3A7I1_9ACTN</name>